<sequence>MKSKYEIIIYWSDEDEAFLAEAPELAGCMADGKSYIEAVQNIEIVIQEWIDTVIELGREVPKPKGKLMYA</sequence>
<comment type="caution">
    <text evidence="2">The sequence shown here is derived from an EMBL/GenBank/DDBJ whole genome shotgun (WGS) entry which is preliminary data.</text>
</comment>
<dbReference type="InterPro" id="IPR035069">
    <property type="entry name" value="TTHA1013/TTHA0281-like"/>
</dbReference>
<dbReference type="InterPro" id="IPR031807">
    <property type="entry name" value="HicB-like"/>
</dbReference>
<dbReference type="Gene3D" id="3.30.160.250">
    <property type="match status" value="1"/>
</dbReference>
<dbReference type="Proteomes" id="UP000462014">
    <property type="component" value="Unassembled WGS sequence"/>
</dbReference>
<name>A0A7K1SZY7_9SPHI</name>
<dbReference type="EMBL" id="WPIK01000014">
    <property type="protein sequence ID" value="MVN22817.1"/>
    <property type="molecule type" value="Genomic_DNA"/>
</dbReference>
<dbReference type="PANTHER" id="PTHR34504:SF2">
    <property type="entry name" value="UPF0150 PROTEIN SSL0259"/>
    <property type="match status" value="1"/>
</dbReference>
<accession>A0A7K1SZY7</accession>
<feature type="domain" description="HicB-like antitoxin of toxin-antitoxin system" evidence="1">
    <location>
        <begin position="5"/>
        <end position="64"/>
    </location>
</feature>
<dbReference type="SUPFAM" id="SSF143100">
    <property type="entry name" value="TTHA1013/TTHA0281-like"/>
    <property type="match status" value="1"/>
</dbReference>
<evidence type="ECO:0000313" key="3">
    <source>
        <dbReference type="Proteomes" id="UP000462014"/>
    </source>
</evidence>
<protein>
    <submittedName>
        <fullName evidence="2">Type II toxin-antitoxin system HicB family antitoxin</fullName>
    </submittedName>
</protein>
<dbReference type="Pfam" id="PF15919">
    <property type="entry name" value="HicB_lk_antitox"/>
    <property type="match status" value="1"/>
</dbReference>
<evidence type="ECO:0000313" key="2">
    <source>
        <dbReference type="EMBL" id="MVN22817.1"/>
    </source>
</evidence>
<gene>
    <name evidence="2" type="ORF">GO621_14915</name>
</gene>
<keyword evidence="3" id="KW-1185">Reference proteome</keyword>
<dbReference type="AlphaFoldDB" id="A0A7K1SZY7"/>
<organism evidence="2 3">
    <name type="scientific">Mucilaginibacter arboris</name>
    <dbReference type="NCBI Taxonomy" id="2682090"/>
    <lineage>
        <taxon>Bacteria</taxon>
        <taxon>Pseudomonadati</taxon>
        <taxon>Bacteroidota</taxon>
        <taxon>Sphingobacteriia</taxon>
        <taxon>Sphingobacteriales</taxon>
        <taxon>Sphingobacteriaceae</taxon>
        <taxon>Mucilaginibacter</taxon>
    </lineage>
</organism>
<reference evidence="2 3" key="1">
    <citation type="submission" date="2019-12" db="EMBL/GenBank/DDBJ databases">
        <title>Mucilaginibacter sp. HMF7410 genome sequencing and assembly.</title>
        <authorList>
            <person name="Kang H."/>
            <person name="Cha I."/>
            <person name="Kim H."/>
            <person name="Joh K."/>
        </authorList>
    </citation>
    <scope>NUCLEOTIDE SEQUENCE [LARGE SCALE GENOMIC DNA]</scope>
    <source>
        <strain evidence="2 3">HMF7410</strain>
    </source>
</reference>
<evidence type="ECO:0000259" key="1">
    <source>
        <dbReference type="Pfam" id="PF15919"/>
    </source>
</evidence>
<proteinExistence type="predicted"/>
<dbReference type="InterPro" id="IPR051404">
    <property type="entry name" value="TA_system_antitoxin"/>
</dbReference>
<dbReference type="PANTHER" id="PTHR34504">
    <property type="entry name" value="ANTITOXIN HICB"/>
    <property type="match status" value="1"/>
</dbReference>
<dbReference type="RefSeq" id="WP_157568442.1">
    <property type="nucleotide sequence ID" value="NZ_WPIK01000014.1"/>
</dbReference>